<evidence type="ECO:0000313" key="2">
    <source>
        <dbReference type="EMBL" id="KAH1894313.1"/>
    </source>
</evidence>
<dbReference type="EMBL" id="JAIBSC010000157">
    <property type="protein sequence ID" value="KAH1894313.1"/>
    <property type="molecule type" value="Genomic_DNA"/>
</dbReference>
<dbReference type="AlphaFoldDB" id="A0A9P8NAC6"/>
<protein>
    <submittedName>
        <fullName evidence="2">Uncharacterized protein</fullName>
    </submittedName>
</protein>
<feature type="region of interest" description="Disordered" evidence="1">
    <location>
        <begin position="36"/>
        <end position="64"/>
    </location>
</feature>
<feature type="compositionally biased region" description="Polar residues" evidence="1">
    <location>
        <begin position="55"/>
        <end position="64"/>
    </location>
</feature>
<reference evidence="2" key="1">
    <citation type="submission" date="2021-08" db="EMBL/GenBank/DDBJ databases">
        <title>Global Aspergillus fumigatus from environmental and clinical sources.</title>
        <authorList>
            <person name="Barber A."/>
            <person name="Sae-Ong T."/>
        </authorList>
    </citation>
    <scope>NUCLEOTIDE SEQUENCE</scope>
    <source>
        <strain evidence="2">NRZ-2016-071</strain>
    </source>
</reference>
<dbReference type="Proteomes" id="UP000813423">
    <property type="component" value="Unassembled WGS sequence"/>
</dbReference>
<gene>
    <name evidence="2" type="ORF">KXV57_002342</name>
</gene>
<accession>A0A9P8NAC6</accession>
<name>A0A9P8NAC6_ASPFM</name>
<comment type="caution">
    <text evidence="2">The sequence shown here is derived from an EMBL/GenBank/DDBJ whole genome shotgun (WGS) entry which is preliminary data.</text>
</comment>
<feature type="non-terminal residue" evidence="2">
    <location>
        <position position="64"/>
    </location>
</feature>
<proteinExistence type="predicted"/>
<sequence>MDDKEYGTDAERAELISRIKFDLALLRFLLAQHASQLSDQSVGHPDDPPPPYTEEQGQVVPSTE</sequence>
<organism evidence="2 3">
    <name type="scientific">Aspergillus fumigatus</name>
    <name type="common">Neosartorya fumigata</name>
    <dbReference type="NCBI Taxonomy" id="746128"/>
    <lineage>
        <taxon>Eukaryota</taxon>
        <taxon>Fungi</taxon>
        <taxon>Dikarya</taxon>
        <taxon>Ascomycota</taxon>
        <taxon>Pezizomycotina</taxon>
        <taxon>Eurotiomycetes</taxon>
        <taxon>Eurotiomycetidae</taxon>
        <taxon>Eurotiales</taxon>
        <taxon>Aspergillaceae</taxon>
        <taxon>Aspergillus</taxon>
        <taxon>Aspergillus subgen. Fumigati</taxon>
    </lineage>
</organism>
<evidence type="ECO:0000313" key="3">
    <source>
        <dbReference type="Proteomes" id="UP000813423"/>
    </source>
</evidence>
<evidence type="ECO:0000256" key="1">
    <source>
        <dbReference type="SAM" id="MobiDB-lite"/>
    </source>
</evidence>